<protein>
    <submittedName>
        <fullName evidence="2">Hemerythrin domain-containing protein</fullName>
    </submittedName>
</protein>
<dbReference type="Proteomes" id="UP000832034">
    <property type="component" value="Chromosome"/>
</dbReference>
<dbReference type="Gene3D" id="1.20.120.520">
    <property type="entry name" value="nmb1532 protein domain like"/>
    <property type="match status" value="1"/>
</dbReference>
<evidence type="ECO:0000259" key="1">
    <source>
        <dbReference type="Pfam" id="PF01814"/>
    </source>
</evidence>
<name>A0ABY4E886_VITST</name>
<dbReference type="PANTHER" id="PTHR35585">
    <property type="entry name" value="HHE DOMAIN PROTEIN (AFU_ORTHOLOGUE AFUA_4G00730)"/>
    <property type="match status" value="1"/>
</dbReference>
<sequence>MSIFDALLQSHDKQRGLCAKIMQTKGDTTKRRQLHQQLMLELRAHAQAEERYFYAPLMFHDEGLEITRHVMFEHHQLEDLLREIDALDYSHSKWLVKMRQVTDMVLLHLHEEEEQFFPKAKEILSELQKQSLAHQYWDEYHKIYDAA</sequence>
<feature type="domain" description="Hemerythrin-like" evidence="1">
    <location>
        <begin position="3"/>
        <end position="120"/>
    </location>
</feature>
<dbReference type="InterPro" id="IPR012312">
    <property type="entry name" value="Hemerythrin-like"/>
</dbReference>
<evidence type="ECO:0000313" key="2">
    <source>
        <dbReference type="EMBL" id="UOO91974.1"/>
    </source>
</evidence>
<proteinExistence type="predicted"/>
<dbReference type="PANTHER" id="PTHR35585:SF1">
    <property type="entry name" value="HHE DOMAIN PROTEIN (AFU_ORTHOLOGUE AFUA_4G00730)"/>
    <property type="match status" value="1"/>
</dbReference>
<dbReference type="CDD" id="cd12108">
    <property type="entry name" value="Hr-like"/>
    <property type="match status" value="1"/>
</dbReference>
<keyword evidence="3" id="KW-1185">Reference proteome</keyword>
<dbReference type="RefSeq" id="WP_019957279.1">
    <property type="nucleotide sequence ID" value="NZ_CP091512.1"/>
</dbReference>
<reference evidence="2" key="1">
    <citation type="submission" date="2021-12" db="EMBL/GenBank/DDBJ databases">
        <authorList>
            <person name="Veyrier F.J."/>
        </authorList>
    </citation>
    <scope>NUCLEOTIDE SEQUENCE</scope>
    <source>
        <strain evidence="2">SAG 1488-6</strain>
    </source>
</reference>
<organism evidence="2 3">
    <name type="scientific">Vitreoscilla stercoraria</name>
    <dbReference type="NCBI Taxonomy" id="61"/>
    <lineage>
        <taxon>Bacteria</taxon>
        <taxon>Pseudomonadati</taxon>
        <taxon>Pseudomonadota</taxon>
        <taxon>Betaproteobacteria</taxon>
        <taxon>Neisseriales</taxon>
        <taxon>Neisseriaceae</taxon>
        <taxon>Vitreoscilla</taxon>
    </lineage>
</organism>
<accession>A0ABY4E886</accession>
<evidence type="ECO:0000313" key="3">
    <source>
        <dbReference type="Proteomes" id="UP000832034"/>
    </source>
</evidence>
<gene>
    <name evidence="2" type="ORF">LVJ81_10075</name>
</gene>
<dbReference type="Pfam" id="PF01814">
    <property type="entry name" value="Hemerythrin"/>
    <property type="match status" value="1"/>
</dbReference>
<dbReference type="EMBL" id="CP091512">
    <property type="protein sequence ID" value="UOO91974.1"/>
    <property type="molecule type" value="Genomic_DNA"/>
</dbReference>
<reference evidence="2" key="2">
    <citation type="journal article" date="2022" name="Res Sq">
        <title>Evolution of multicellular longitudinally dividing oral cavity symbionts (Neisseriaceae).</title>
        <authorList>
            <person name="Nyongesa S."/>
            <person name="Weber P."/>
            <person name="Bernet E."/>
            <person name="Pullido F."/>
            <person name="Nieckarz M."/>
            <person name="Delaby M."/>
            <person name="Nieves C."/>
            <person name="Viehboeck T."/>
            <person name="Krause N."/>
            <person name="Rivera-Millot A."/>
            <person name="Nakamura A."/>
            <person name="Vischer N."/>
            <person name="VanNieuwenhze M."/>
            <person name="Brun Y."/>
            <person name="Cava F."/>
            <person name="Bulgheresi S."/>
            <person name="Veyrier F."/>
        </authorList>
    </citation>
    <scope>NUCLEOTIDE SEQUENCE</scope>
    <source>
        <strain evidence="2">SAG 1488-6</strain>
    </source>
</reference>